<dbReference type="AlphaFoldDB" id="A0A517TY80"/>
<dbReference type="KEGG" id="llh:I41_25180"/>
<keyword evidence="3" id="KW-1185">Reference proteome</keyword>
<dbReference type="EMBL" id="CP036339">
    <property type="protein sequence ID" value="QDT73329.1"/>
    <property type="molecule type" value="Genomic_DNA"/>
</dbReference>
<organism evidence="2 3">
    <name type="scientific">Lacipirellula limnantheis</name>
    <dbReference type="NCBI Taxonomy" id="2528024"/>
    <lineage>
        <taxon>Bacteria</taxon>
        <taxon>Pseudomonadati</taxon>
        <taxon>Planctomycetota</taxon>
        <taxon>Planctomycetia</taxon>
        <taxon>Pirellulales</taxon>
        <taxon>Lacipirellulaceae</taxon>
        <taxon>Lacipirellula</taxon>
    </lineage>
</organism>
<evidence type="ECO:0000256" key="1">
    <source>
        <dbReference type="SAM" id="MobiDB-lite"/>
    </source>
</evidence>
<evidence type="ECO:0000313" key="2">
    <source>
        <dbReference type="EMBL" id="QDT73329.1"/>
    </source>
</evidence>
<evidence type="ECO:0000313" key="3">
    <source>
        <dbReference type="Proteomes" id="UP000317909"/>
    </source>
</evidence>
<feature type="region of interest" description="Disordered" evidence="1">
    <location>
        <begin position="85"/>
        <end position="131"/>
    </location>
</feature>
<reference evidence="2 3" key="1">
    <citation type="submission" date="2019-02" db="EMBL/GenBank/DDBJ databases">
        <title>Deep-cultivation of Planctomycetes and their phenomic and genomic characterization uncovers novel biology.</title>
        <authorList>
            <person name="Wiegand S."/>
            <person name="Jogler M."/>
            <person name="Boedeker C."/>
            <person name="Pinto D."/>
            <person name="Vollmers J."/>
            <person name="Rivas-Marin E."/>
            <person name="Kohn T."/>
            <person name="Peeters S.H."/>
            <person name="Heuer A."/>
            <person name="Rast P."/>
            <person name="Oberbeckmann S."/>
            <person name="Bunk B."/>
            <person name="Jeske O."/>
            <person name="Meyerdierks A."/>
            <person name="Storesund J.E."/>
            <person name="Kallscheuer N."/>
            <person name="Luecker S."/>
            <person name="Lage O.M."/>
            <person name="Pohl T."/>
            <person name="Merkel B.J."/>
            <person name="Hornburger P."/>
            <person name="Mueller R.-W."/>
            <person name="Bruemmer F."/>
            <person name="Labrenz M."/>
            <person name="Spormann A.M."/>
            <person name="Op den Camp H."/>
            <person name="Overmann J."/>
            <person name="Amann R."/>
            <person name="Jetten M.S.M."/>
            <person name="Mascher T."/>
            <person name="Medema M.H."/>
            <person name="Devos D.P."/>
            <person name="Kaster A.-K."/>
            <person name="Ovreas L."/>
            <person name="Rohde M."/>
            <person name="Galperin M.Y."/>
            <person name="Jogler C."/>
        </authorList>
    </citation>
    <scope>NUCLEOTIDE SEQUENCE [LARGE SCALE GENOMIC DNA]</scope>
    <source>
        <strain evidence="2 3">I41</strain>
    </source>
</reference>
<protein>
    <submittedName>
        <fullName evidence="2">Uncharacterized protein</fullName>
    </submittedName>
</protein>
<proteinExistence type="predicted"/>
<name>A0A517TY80_9BACT</name>
<sequence>MARHRVTCPLDRSLVGRVNDCGGPCALFDDLLRAINADASAAHLPVACSLEPRVRLGATNRRDAEALPQRRSDFALLAGRRQFDHAPGVTRRPGPVRIIGPQARSRSGRRRAQRRQGTPEKRSAQARASAAEPPCRGIVLAPIGVGTGEGDDAIGVAARRLLACDRRARVRRHACFRNRCG</sequence>
<dbReference type="Proteomes" id="UP000317909">
    <property type="component" value="Chromosome"/>
</dbReference>
<gene>
    <name evidence="2" type="ORF">I41_25180</name>
</gene>
<accession>A0A517TY80</accession>